<gene>
    <name evidence="1" type="ORF">CC99x_02300</name>
</gene>
<name>A0A0Q9Y9I6_9GAMM</name>
<evidence type="ECO:0000313" key="1">
    <source>
        <dbReference type="EMBL" id="KRG17439.1"/>
    </source>
</evidence>
<dbReference type="AlphaFoldDB" id="A0A0Q9Y9I6"/>
<organism evidence="1">
    <name type="scientific">Candidatus Berkiella cookevillensis</name>
    <dbReference type="NCBI Taxonomy" id="437022"/>
    <lineage>
        <taxon>Bacteria</taxon>
        <taxon>Pseudomonadati</taxon>
        <taxon>Pseudomonadota</taxon>
        <taxon>Gammaproteobacteria</taxon>
        <taxon>Candidatus Berkiellales</taxon>
        <taxon>Candidatus Berkiellaceae</taxon>
        <taxon>Candidatus Berkiella</taxon>
    </lineage>
</organism>
<reference evidence="1" key="1">
    <citation type="submission" date="2015-09" db="EMBL/GenBank/DDBJ databases">
        <title>Draft Genome Sequences of Two Novel Amoeba-resistant Intranuclear Bacteria, Candidatus Berkiella cookevillensis and Candidatus Berkiella aquae.</title>
        <authorList>
            <person name="Mehari Y.T."/>
            <person name="Arivett B.A."/>
            <person name="Farone A.L."/>
            <person name="Gunderson J.H."/>
            <person name="Farone M.B."/>
        </authorList>
    </citation>
    <scope>NUCLEOTIDE SEQUENCE [LARGE SCALE GENOMIC DNA]</scope>
    <source>
        <strain evidence="1">CC99</strain>
    </source>
</reference>
<sequence>MAMSGPVNEEERKLFATIFRMKGKEDKRQALSELSLDQRARFFDWSEQLIAKMKEAQILKARAEALERQRELVFTQYGQKISKELQQTTADAVVIEPKSKFSPQ</sequence>
<dbReference type="EMBL" id="LKHV01000016">
    <property type="protein sequence ID" value="KRG17439.1"/>
    <property type="molecule type" value="Genomic_DNA"/>
</dbReference>
<accession>A0A0Q9Y9I6</accession>
<proteinExistence type="predicted"/>
<comment type="caution">
    <text evidence="1">The sequence shown here is derived from an EMBL/GenBank/DDBJ whole genome shotgun (WGS) entry which is preliminary data.</text>
</comment>
<protein>
    <submittedName>
        <fullName evidence="1">Uncharacterized protein</fullName>
    </submittedName>
</protein>